<dbReference type="Pfam" id="PF13557">
    <property type="entry name" value="Phenol_MetA_deg"/>
    <property type="match status" value="1"/>
</dbReference>
<evidence type="ECO:0000313" key="3">
    <source>
        <dbReference type="Proteomes" id="UP000451565"/>
    </source>
</evidence>
<evidence type="ECO:0000256" key="1">
    <source>
        <dbReference type="SAM" id="SignalP"/>
    </source>
</evidence>
<dbReference type="RefSeq" id="WP_153234606.1">
    <property type="nucleotide sequence ID" value="NZ_WINI01000004.1"/>
</dbReference>
<dbReference type="Proteomes" id="UP000451565">
    <property type="component" value="Unassembled WGS sequence"/>
</dbReference>
<dbReference type="EMBL" id="WINI01000004">
    <property type="protein sequence ID" value="MQR01003.1"/>
    <property type="molecule type" value="Genomic_DNA"/>
</dbReference>
<name>A0A843YTR5_9BURK</name>
<proteinExistence type="predicted"/>
<keyword evidence="3" id="KW-1185">Reference proteome</keyword>
<feature type="chain" id="PRO_5033034287" evidence="1">
    <location>
        <begin position="23"/>
        <end position="314"/>
    </location>
</feature>
<dbReference type="OrthoDB" id="8639774at2"/>
<feature type="signal peptide" evidence="1">
    <location>
        <begin position="1"/>
        <end position="22"/>
    </location>
</feature>
<gene>
    <name evidence="2" type="ORF">GEV47_09945</name>
</gene>
<comment type="caution">
    <text evidence="2">The sequence shown here is derived from an EMBL/GenBank/DDBJ whole genome shotgun (WGS) entry which is preliminary data.</text>
</comment>
<dbReference type="InterPro" id="IPR025737">
    <property type="entry name" value="FApF"/>
</dbReference>
<dbReference type="AlphaFoldDB" id="A0A843YTR5"/>
<accession>A0A843YTR5</accession>
<evidence type="ECO:0000313" key="2">
    <source>
        <dbReference type="EMBL" id="MQR01003.1"/>
    </source>
</evidence>
<protein>
    <submittedName>
        <fullName evidence="2">Transporter</fullName>
    </submittedName>
</protein>
<reference evidence="2 3" key="1">
    <citation type="submission" date="2019-10" db="EMBL/GenBank/DDBJ databases">
        <title>Glaciimonas soli sp. nov., a psychrophilic bacterium isolated from the forest soil of a high elevation mountain in Taiwan.</title>
        <authorList>
            <person name="Wang L.-T."/>
            <person name="Shieh W.Y."/>
        </authorList>
    </citation>
    <scope>NUCLEOTIDE SEQUENCE [LARGE SCALE GENOMIC DNA]</scope>
    <source>
        <strain evidence="2 3">GS1</strain>
    </source>
</reference>
<keyword evidence="1" id="KW-0732">Signal</keyword>
<organism evidence="2 3">
    <name type="scientific">Glaciimonas soli</name>
    <dbReference type="NCBI Taxonomy" id="2590999"/>
    <lineage>
        <taxon>Bacteria</taxon>
        <taxon>Pseudomonadati</taxon>
        <taxon>Pseudomonadota</taxon>
        <taxon>Betaproteobacteria</taxon>
        <taxon>Burkholderiales</taxon>
        <taxon>Oxalobacteraceae</taxon>
        <taxon>Glaciimonas</taxon>
    </lineage>
</organism>
<sequence>MLRKLLVITSSLVALWPASSQATEYALGRPITAEQISSDMGIVPPEPGWGVSISSINYNGDIGGSRQVPLGGKISSGIDASVSYNMANFTHIWDTGTGSWNFASAFGAPLEFVKIKASVATDNSGFGVSDSTSGIGDILLTPIIAGKHFSKTDHMSLSLSIFAPSASYSASNLANLGQNNWTFMPTIAYTHLYSDGGEFTAMGMLQLYTRNHATDYTNAPLLVTEAMWTTRVATGTNLGVVGGVIYQLGDDKGPIADRLNGFQGQAVGLGPIITWSGKFGGTPASLSARWVTDVEARNRPKGNSLGLSVSLLFL</sequence>